<dbReference type="AlphaFoldDB" id="A0AAV5VM70"/>
<dbReference type="PANTHER" id="PTHR22744">
    <property type="entry name" value="HELIX LOOP HELIX PROTEIN 21-RELATED"/>
    <property type="match status" value="1"/>
</dbReference>
<dbReference type="SUPFAM" id="SSF54695">
    <property type="entry name" value="POZ domain"/>
    <property type="match status" value="1"/>
</dbReference>
<evidence type="ECO:0000259" key="1">
    <source>
        <dbReference type="Pfam" id="PF00651"/>
    </source>
</evidence>
<proteinExistence type="predicted"/>
<dbReference type="EMBL" id="BTSY01000003">
    <property type="protein sequence ID" value="GMT19731.1"/>
    <property type="molecule type" value="Genomic_DNA"/>
</dbReference>
<feature type="non-terminal residue" evidence="2">
    <location>
        <position position="1"/>
    </location>
</feature>
<dbReference type="Pfam" id="PF00651">
    <property type="entry name" value="BTB"/>
    <property type="match status" value="1"/>
</dbReference>
<dbReference type="Gene3D" id="3.30.710.10">
    <property type="entry name" value="Potassium Channel Kv1.1, Chain A"/>
    <property type="match status" value="1"/>
</dbReference>
<sequence>SEMSFLLEALEAARLRGISNTIKLTVEEWSKVMEGEKVIKIATIGDFHWKLIALRRESTKTGAFMLECTKGVECPLWCCETRVYYYYLPRTKTHREDYTFNSWDKYTMARAIPVEFTSLAVEIEIAVHNRRRFPSLDIGFLVRPKLGRMEARDGCLVVEERIIYSLASQSSYFNTLFFGGFKETNQNEIELKDVSHQELYDVISIMNGDKEVTS</sequence>
<reference evidence="2" key="1">
    <citation type="submission" date="2023-10" db="EMBL/GenBank/DDBJ databases">
        <title>Genome assembly of Pristionchus species.</title>
        <authorList>
            <person name="Yoshida K."/>
            <person name="Sommer R.J."/>
        </authorList>
    </citation>
    <scope>NUCLEOTIDE SEQUENCE</scope>
    <source>
        <strain evidence="2">RS5133</strain>
    </source>
</reference>
<organism evidence="2 3">
    <name type="scientific">Pristionchus fissidentatus</name>
    <dbReference type="NCBI Taxonomy" id="1538716"/>
    <lineage>
        <taxon>Eukaryota</taxon>
        <taxon>Metazoa</taxon>
        <taxon>Ecdysozoa</taxon>
        <taxon>Nematoda</taxon>
        <taxon>Chromadorea</taxon>
        <taxon>Rhabditida</taxon>
        <taxon>Rhabditina</taxon>
        <taxon>Diplogasteromorpha</taxon>
        <taxon>Diplogasteroidea</taxon>
        <taxon>Neodiplogasteridae</taxon>
        <taxon>Pristionchus</taxon>
    </lineage>
</organism>
<gene>
    <name evidence="2" type="ORF">PFISCL1PPCAC_11028</name>
</gene>
<comment type="caution">
    <text evidence="2">The sequence shown here is derived from an EMBL/GenBank/DDBJ whole genome shotgun (WGS) entry which is preliminary data.</text>
</comment>
<evidence type="ECO:0000313" key="3">
    <source>
        <dbReference type="Proteomes" id="UP001432322"/>
    </source>
</evidence>
<dbReference type="PANTHER" id="PTHR22744:SF14">
    <property type="entry name" value="BTB DOMAIN-CONTAINING PROTEIN-RELATED"/>
    <property type="match status" value="1"/>
</dbReference>
<dbReference type="InterPro" id="IPR011333">
    <property type="entry name" value="SKP1/BTB/POZ_sf"/>
</dbReference>
<feature type="non-terminal residue" evidence="2">
    <location>
        <position position="214"/>
    </location>
</feature>
<accession>A0AAV5VM70</accession>
<protein>
    <recommendedName>
        <fullName evidence="1">BTB domain-containing protein</fullName>
    </recommendedName>
</protein>
<keyword evidence="3" id="KW-1185">Reference proteome</keyword>
<evidence type="ECO:0000313" key="2">
    <source>
        <dbReference type="EMBL" id="GMT19731.1"/>
    </source>
</evidence>
<dbReference type="Proteomes" id="UP001432322">
    <property type="component" value="Unassembled WGS sequence"/>
</dbReference>
<dbReference type="InterPro" id="IPR000210">
    <property type="entry name" value="BTB/POZ_dom"/>
</dbReference>
<feature type="domain" description="BTB" evidence="1">
    <location>
        <begin position="166"/>
        <end position="206"/>
    </location>
</feature>
<name>A0AAV5VM70_9BILA</name>